<feature type="transmembrane region" description="Helical" evidence="5">
    <location>
        <begin position="43"/>
        <end position="62"/>
    </location>
</feature>
<feature type="domain" description="RING-type" evidence="6">
    <location>
        <begin position="222"/>
        <end position="267"/>
    </location>
</feature>
<sequence>MPQPPSSNFAMNKYFMVFLQTINFFFTGYFLYYSFKTVRVTNWNYVIVCSIAIFVTFVLLCIRKWKISSMEVPGKRDRKLLKTGYGMLALCGIIPQFLVLPYKGNPMILLCTATICNLLPYILLPMFVLKHSYTGRHPKSCIKTFTLALHYLTAGITTIFGFGRNITKEEFDMMKSIIWFFTIFFSCYSAEFISMMIDGIWLEGEEEEEEEDLEIGSTNPKCNVCTQEFSSQIIPRFLVGCGHTICHGCAETLLKLDREYILCPFCREQTNVPGGVVEVLPKNFAILEMIH</sequence>
<evidence type="ECO:0000256" key="1">
    <source>
        <dbReference type="ARBA" id="ARBA00022723"/>
    </source>
</evidence>
<dbReference type="InterPro" id="IPR001841">
    <property type="entry name" value="Znf_RING"/>
</dbReference>
<keyword evidence="5" id="KW-0472">Membrane</keyword>
<keyword evidence="3" id="KW-0862">Zinc</keyword>
<proteinExistence type="predicted"/>
<dbReference type="PANTHER" id="PTHR47156">
    <property type="entry name" value="PROTEIN CBG20824"/>
    <property type="match status" value="1"/>
</dbReference>
<dbReference type="InterPro" id="IPR052667">
    <property type="entry name" value="E3_ubiquitin-ligase_RING"/>
</dbReference>
<dbReference type="EMBL" id="GL380195">
    <property type="protein sequence ID" value="EGT50046.1"/>
    <property type="molecule type" value="Genomic_DNA"/>
</dbReference>
<dbReference type="STRING" id="135651.G0PAY5"/>
<feature type="transmembrane region" description="Helical" evidence="5">
    <location>
        <begin position="107"/>
        <end position="129"/>
    </location>
</feature>
<keyword evidence="5" id="KW-0812">Transmembrane</keyword>
<dbReference type="PANTHER" id="PTHR47156:SF10">
    <property type="entry name" value="E3 UBIQUITIN-PROTEIN LIGASE TRIM-21-RELATED"/>
    <property type="match status" value="1"/>
</dbReference>
<keyword evidence="8" id="KW-1185">Reference proteome</keyword>
<dbReference type="InParanoid" id="G0PAY5"/>
<feature type="transmembrane region" description="Helical" evidence="5">
    <location>
        <begin position="141"/>
        <end position="162"/>
    </location>
</feature>
<dbReference type="FunCoup" id="G0PAY5">
    <property type="interactions" value="8"/>
</dbReference>
<dbReference type="AlphaFoldDB" id="G0PAY5"/>
<evidence type="ECO:0000259" key="6">
    <source>
        <dbReference type="PROSITE" id="PS50089"/>
    </source>
</evidence>
<dbReference type="PROSITE" id="PS50089">
    <property type="entry name" value="ZF_RING_2"/>
    <property type="match status" value="1"/>
</dbReference>
<dbReference type="OrthoDB" id="5875349at2759"/>
<organism evidence="8">
    <name type="scientific">Caenorhabditis brenneri</name>
    <name type="common">Nematode worm</name>
    <dbReference type="NCBI Taxonomy" id="135651"/>
    <lineage>
        <taxon>Eukaryota</taxon>
        <taxon>Metazoa</taxon>
        <taxon>Ecdysozoa</taxon>
        <taxon>Nematoda</taxon>
        <taxon>Chromadorea</taxon>
        <taxon>Rhabditida</taxon>
        <taxon>Rhabditina</taxon>
        <taxon>Rhabditomorpha</taxon>
        <taxon>Rhabditoidea</taxon>
        <taxon>Rhabditidae</taxon>
        <taxon>Peloderinae</taxon>
        <taxon>Caenorhabditis</taxon>
    </lineage>
</organism>
<keyword evidence="2 4" id="KW-0863">Zinc-finger</keyword>
<feature type="transmembrane region" description="Helical" evidence="5">
    <location>
        <begin position="12"/>
        <end position="31"/>
    </location>
</feature>
<name>G0PAY5_CAEBE</name>
<evidence type="ECO:0000256" key="5">
    <source>
        <dbReference type="SAM" id="Phobius"/>
    </source>
</evidence>
<evidence type="ECO:0000256" key="4">
    <source>
        <dbReference type="PROSITE-ProRule" id="PRU00175"/>
    </source>
</evidence>
<dbReference type="Pfam" id="PF14634">
    <property type="entry name" value="zf-RING_5"/>
    <property type="match status" value="1"/>
</dbReference>
<evidence type="ECO:0000256" key="2">
    <source>
        <dbReference type="ARBA" id="ARBA00022771"/>
    </source>
</evidence>
<dbReference type="Gene3D" id="3.30.40.10">
    <property type="entry name" value="Zinc/RING finger domain, C3HC4 (zinc finger)"/>
    <property type="match status" value="1"/>
</dbReference>
<feature type="transmembrane region" description="Helical" evidence="5">
    <location>
        <begin position="83"/>
        <end position="101"/>
    </location>
</feature>
<dbReference type="OMA" id="WFILENE"/>
<reference evidence="8" key="1">
    <citation type="submission" date="2011-07" db="EMBL/GenBank/DDBJ databases">
        <authorList>
            <consortium name="Caenorhabditis brenneri Sequencing and Analysis Consortium"/>
            <person name="Wilson R.K."/>
        </authorList>
    </citation>
    <scope>NUCLEOTIDE SEQUENCE [LARGE SCALE GENOMIC DNA]</scope>
    <source>
        <strain evidence="8">PB2801</strain>
    </source>
</reference>
<evidence type="ECO:0000256" key="3">
    <source>
        <dbReference type="ARBA" id="ARBA00022833"/>
    </source>
</evidence>
<dbReference type="GO" id="GO:0008270">
    <property type="term" value="F:zinc ion binding"/>
    <property type="evidence" value="ECO:0007669"/>
    <property type="project" value="UniProtKB-KW"/>
</dbReference>
<dbReference type="InterPro" id="IPR017907">
    <property type="entry name" value="Znf_RING_CS"/>
</dbReference>
<dbReference type="InterPro" id="IPR013083">
    <property type="entry name" value="Znf_RING/FYVE/PHD"/>
</dbReference>
<feature type="transmembrane region" description="Helical" evidence="5">
    <location>
        <begin position="177"/>
        <end position="197"/>
    </location>
</feature>
<dbReference type="HOGENOM" id="CLU_051246_1_0_1"/>
<protein>
    <recommendedName>
        <fullName evidence="6">RING-type domain-containing protein</fullName>
    </recommendedName>
</protein>
<evidence type="ECO:0000313" key="8">
    <source>
        <dbReference type="Proteomes" id="UP000008068"/>
    </source>
</evidence>
<dbReference type="eggNOG" id="KOG4185">
    <property type="taxonomic scope" value="Eukaryota"/>
</dbReference>
<dbReference type="Proteomes" id="UP000008068">
    <property type="component" value="Unassembled WGS sequence"/>
</dbReference>
<dbReference type="SUPFAM" id="SSF57850">
    <property type="entry name" value="RING/U-box"/>
    <property type="match status" value="1"/>
</dbReference>
<gene>
    <name evidence="7" type="ORF">CAEBREN_19172</name>
</gene>
<keyword evidence="5" id="KW-1133">Transmembrane helix</keyword>
<accession>G0PAY5</accession>
<dbReference type="PROSITE" id="PS00518">
    <property type="entry name" value="ZF_RING_1"/>
    <property type="match status" value="1"/>
</dbReference>
<evidence type="ECO:0000313" key="7">
    <source>
        <dbReference type="EMBL" id="EGT50046.1"/>
    </source>
</evidence>
<keyword evidence="1" id="KW-0479">Metal-binding</keyword>
<dbReference type="SMART" id="SM00184">
    <property type="entry name" value="RING"/>
    <property type="match status" value="1"/>
</dbReference>